<evidence type="ECO:0000256" key="11">
    <source>
        <dbReference type="RuleBase" id="RU003832"/>
    </source>
</evidence>
<comment type="subcellular location">
    <subcellularLocation>
        <location evidence="11">Golgi apparatus</location>
        <location evidence="11">Golgi stack membrane</location>
        <topology evidence="11">Single-pass type II membrane protein</topology>
    </subcellularLocation>
    <subcellularLocation>
        <location evidence="1">Membrane</location>
        <topology evidence="1">Single-pass membrane protein</topology>
    </subcellularLocation>
</comment>
<organism evidence="14">
    <name type="scientific">Phallusia mammillata</name>
    <dbReference type="NCBI Taxonomy" id="59560"/>
    <lineage>
        <taxon>Eukaryota</taxon>
        <taxon>Metazoa</taxon>
        <taxon>Chordata</taxon>
        <taxon>Tunicata</taxon>
        <taxon>Ascidiacea</taxon>
        <taxon>Phlebobranchia</taxon>
        <taxon>Ascidiidae</taxon>
        <taxon>Phallusia</taxon>
    </lineage>
</organism>
<keyword evidence="6 11" id="KW-0812">Transmembrane</keyword>
<dbReference type="Pfam" id="PF00852">
    <property type="entry name" value="Glyco_transf_10"/>
    <property type="match status" value="1"/>
</dbReference>
<keyword evidence="10" id="KW-0325">Glycoprotein</keyword>
<dbReference type="InterPro" id="IPR031481">
    <property type="entry name" value="Glyco_tran_10_N"/>
</dbReference>
<dbReference type="GO" id="GO:0032580">
    <property type="term" value="C:Golgi cisterna membrane"/>
    <property type="evidence" value="ECO:0007669"/>
    <property type="project" value="UniProtKB-SubCell"/>
</dbReference>
<dbReference type="EMBL" id="LR785304">
    <property type="protein sequence ID" value="CAB3247538.1"/>
    <property type="molecule type" value="mRNA"/>
</dbReference>
<feature type="domain" description="Fucosyltransferase C-terminal" evidence="12">
    <location>
        <begin position="179"/>
        <end position="375"/>
    </location>
</feature>
<dbReference type="Gene3D" id="3.40.50.11660">
    <property type="entry name" value="Glycosyl transferase family 10, C-terminal domain"/>
    <property type="match status" value="1"/>
</dbReference>
<reference evidence="14" key="1">
    <citation type="submission" date="2020-04" db="EMBL/GenBank/DDBJ databases">
        <authorList>
            <person name="Neveu A P."/>
        </authorList>
    </citation>
    <scope>NUCLEOTIDE SEQUENCE</scope>
    <source>
        <tissue evidence="14">Whole embryo</tissue>
    </source>
</reference>
<evidence type="ECO:0000256" key="1">
    <source>
        <dbReference type="ARBA" id="ARBA00004167"/>
    </source>
</evidence>
<evidence type="ECO:0000256" key="7">
    <source>
        <dbReference type="ARBA" id="ARBA00022968"/>
    </source>
</evidence>
<keyword evidence="8 11" id="KW-1133">Transmembrane helix</keyword>
<keyword evidence="9 11" id="KW-0472">Membrane</keyword>
<keyword evidence="5 11" id="KW-0808">Transferase</keyword>
<comment type="pathway">
    <text evidence="2">Protein modification; protein glycosylation.</text>
</comment>
<evidence type="ECO:0000256" key="9">
    <source>
        <dbReference type="ARBA" id="ARBA00023136"/>
    </source>
</evidence>
<dbReference type="EC" id="2.4.1.-" evidence="11"/>
<feature type="transmembrane region" description="Helical" evidence="11">
    <location>
        <begin position="7"/>
        <end position="28"/>
    </location>
</feature>
<evidence type="ECO:0000256" key="4">
    <source>
        <dbReference type="ARBA" id="ARBA00022676"/>
    </source>
</evidence>
<dbReference type="GO" id="GO:0046920">
    <property type="term" value="F:alpha-(1-&gt;3)-fucosyltransferase activity"/>
    <property type="evidence" value="ECO:0007669"/>
    <property type="project" value="TreeGrafter"/>
</dbReference>
<evidence type="ECO:0000259" key="12">
    <source>
        <dbReference type="Pfam" id="PF00852"/>
    </source>
</evidence>
<sequence>MKVRSSFAVGSFLTLLVVVITLTAFVYWTQNLNPNYLPTLDLYFADTYKGNSSGVILMWTHPWAVEDEGPEEGAVYGKCTVTYDLAQLEKADAVVFHYWLVPHTWLFYRHARQRFVWWSLESPWVVQWFENLDLHEHDEFFNWTMTYRRDADIYDPYYNLYDLWGKLERGKEAVDKIIAKKTGLVAWIVSECYGKKGAVMRMSYANQMLKILPEIDRYGECFGNRDEMPKSRTIEFVSTRKFYLSFENSLHCRDYVTEKFFQQGLECGTVPVVWGTKKSDYVAIAPPYSFIHAEDFESPEKLAEYLLYLDKNDTAYREYFRWREDPAMTLDQAKEKMKKQHPSVEVVTQKETGFLDLCNRLHADKSHQVITSLRKEFIESEPEDCIGKM</sequence>
<dbReference type="Pfam" id="PF17039">
    <property type="entry name" value="Glyco_tran_10_N"/>
    <property type="match status" value="1"/>
</dbReference>
<dbReference type="InterPro" id="IPR038577">
    <property type="entry name" value="GT10-like_C_sf"/>
</dbReference>
<evidence type="ECO:0000259" key="13">
    <source>
        <dbReference type="Pfam" id="PF17039"/>
    </source>
</evidence>
<dbReference type="PANTHER" id="PTHR11929:SF145">
    <property type="entry name" value="ALPHA-(1,3)-FUCOSYLTRANSFERASE FUT-1"/>
    <property type="match status" value="1"/>
</dbReference>
<evidence type="ECO:0000256" key="5">
    <source>
        <dbReference type="ARBA" id="ARBA00022679"/>
    </source>
</evidence>
<evidence type="ECO:0000256" key="8">
    <source>
        <dbReference type="ARBA" id="ARBA00022989"/>
    </source>
</evidence>
<name>A0A6F9DDU4_9ASCI</name>
<proteinExistence type="evidence at transcript level"/>
<dbReference type="SUPFAM" id="SSF53756">
    <property type="entry name" value="UDP-Glycosyltransferase/glycogen phosphorylase"/>
    <property type="match status" value="1"/>
</dbReference>
<dbReference type="InterPro" id="IPR055270">
    <property type="entry name" value="Glyco_tran_10_C"/>
</dbReference>
<evidence type="ECO:0000256" key="10">
    <source>
        <dbReference type="ARBA" id="ARBA00023180"/>
    </source>
</evidence>
<protein>
    <recommendedName>
        <fullName evidence="11">Fucosyltransferase</fullName>
        <ecNumber evidence="11">2.4.1.-</ecNumber>
    </recommendedName>
</protein>
<dbReference type="AlphaFoldDB" id="A0A6F9DDU4"/>
<evidence type="ECO:0000256" key="6">
    <source>
        <dbReference type="ARBA" id="ARBA00022692"/>
    </source>
</evidence>
<feature type="domain" description="Fucosyltransferase N-terminal" evidence="13">
    <location>
        <begin position="53"/>
        <end position="157"/>
    </location>
</feature>
<comment type="similarity">
    <text evidence="3 11">Belongs to the glycosyltransferase 10 family.</text>
</comment>
<dbReference type="PANTHER" id="PTHR11929">
    <property type="entry name" value="ALPHA- 1,3 -FUCOSYLTRANSFERASE"/>
    <property type="match status" value="1"/>
</dbReference>
<accession>A0A6F9DDU4</accession>
<evidence type="ECO:0000256" key="2">
    <source>
        <dbReference type="ARBA" id="ARBA00004922"/>
    </source>
</evidence>
<gene>
    <name evidence="14" type="primary">Fut6-002</name>
</gene>
<evidence type="ECO:0000256" key="3">
    <source>
        <dbReference type="ARBA" id="ARBA00008919"/>
    </source>
</evidence>
<keyword evidence="7" id="KW-0735">Signal-anchor</keyword>
<dbReference type="InterPro" id="IPR001503">
    <property type="entry name" value="Glyco_trans_10"/>
</dbReference>
<keyword evidence="4 11" id="KW-0328">Glycosyltransferase</keyword>
<keyword evidence="11" id="KW-0333">Golgi apparatus</keyword>
<dbReference type="FunFam" id="3.40.50.11660:FF:000007">
    <property type="entry name" value="alpha-(1,3)-fucosyltransferase 6-like"/>
    <property type="match status" value="1"/>
</dbReference>
<dbReference type="UniPathway" id="UPA00378"/>
<evidence type="ECO:0000313" key="14">
    <source>
        <dbReference type="EMBL" id="CAB3247538.1"/>
    </source>
</evidence>